<feature type="region of interest" description="Disordered" evidence="1">
    <location>
        <begin position="19"/>
        <end position="40"/>
    </location>
</feature>
<evidence type="ECO:0000256" key="2">
    <source>
        <dbReference type="SAM" id="SignalP"/>
    </source>
</evidence>
<evidence type="ECO:0000256" key="1">
    <source>
        <dbReference type="SAM" id="MobiDB-lite"/>
    </source>
</evidence>
<feature type="signal peptide" evidence="2">
    <location>
        <begin position="1"/>
        <end position="21"/>
    </location>
</feature>
<dbReference type="Proteomes" id="UP000292003">
    <property type="component" value="Unassembled WGS sequence"/>
</dbReference>
<keyword evidence="2" id="KW-0732">Signal</keyword>
<dbReference type="RefSeq" id="WP_130478800.1">
    <property type="nucleotide sequence ID" value="NZ_SFCC01000017.1"/>
</dbReference>
<evidence type="ECO:0000313" key="4">
    <source>
        <dbReference type="Proteomes" id="UP000292003"/>
    </source>
</evidence>
<sequence length="134" mass="13378">MRKPLSAALTTVAVLGLPACAAPAPPPPAPPVPPAPPPPAVERPVRVTVSGAGAVFRVRGEVFGDTGPIDMPPAGTDSAAFSTPKSPDQLVLRVEVWPGPDGTGDCAITVADQPVVQARAAPDSPTALCDLHGA</sequence>
<reference evidence="3 4" key="1">
    <citation type="submission" date="2019-02" db="EMBL/GenBank/DDBJ databases">
        <title>Draft genome sequence of Amycolatopsis sp. 8-3EHSu isolated from roots of Suaeda maritima.</title>
        <authorList>
            <person name="Duangmal K."/>
            <person name="Chantavorakit T."/>
        </authorList>
    </citation>
    <scope>NUCLEOTIDE SEQUENCE [LARGE SCALE GENOMIC DNA]</scope>
    <source>
        <strain evidence="3 4">8-3EHSu</strain>
    </source>
</reference>
<dbReference type="AlphaFoldDB" id="A0A4Q7J1E7"/>
<organism evidence="3 4">
    <name type="scientific">Amycolatopsis suaedae</name>
    <dbReference type="NCBI Taxonomy" id="2510978"/>
    <lineage>
        <taxon>Bacteria</taxon>
        <taxon>Bacillati</taxon>
        <taxon>Actinomycetota</taxon>
        <taxon>Actinomycetes</taxon>
        <taxon>Pseudonocardiales</taxon>
        <taxon>Pseudonocardiaceae</taxon>
        <taxon>Amycolatopsis</taxon>
    </lineage>
</organism>
<keyword evidence="4" id="KW-1185">Reference proteome</keyword>
<feature type="chain" id="PRO_5038664948" description="IPT/TIG domain-containing protein" evidence="2">
    <location>
        <begin position="22"/>
        <end position="134"/>
    </location>
</feature>
<protein>
    <recommendedName>
        <fullName evidence="5">IPT/TIG domain-containing protein</fullName>
    </recommendedName>
</protein>
<evidence type="ECO:0008006" key="5">
    <source>
        <dbReference type="Google" id="ProtNLM"/>
    </source>
</evidence>
<evidence type="ECO:0000313" key="3">
    <source>
        <dbReference type="EMBL" id="RZQ60412.1"/>
    </source>
</evidence>
<dbReference type="EMBL" id="SFCC01000017">
    <property type="protein sequence ID" value="RZQ60412.1"/>
    <property type="molecule type" value="Genomic_DNA"/>
</dbReference>
<name>A0A4Q7J1E7_9PSEU</name>
<feature type="compositionally biased region" description="Pro residues" evidence="1">
    <location>
        <begin position="23"/>
        <end position="40"/>
    </location>
</feature>
<dbReference type="OrthoDB" id="3637685at2"/>
<proteinExistence type="predicted"/>
<comment type="caution">
    <text evidence="3">The sequence shown here is derived from an EMBL/GenBank/DDBJ whole genome shotgun (WGS) entry which is preliminary data.</text>
</comment>
<feature type="region of interest" description="Disordered" evidence="1">
    <location>
        <begin position="63"/>
        <end position="85"/>
    </location>
</feature>
<accession>A0A4Q7J1E7</accession>
<gene>
    <name evidence="3" type="ORF">EWH70_29370</name>
</gene>